<feature type="region of interest" description="Disordered" evidence="5">
    <location>
        <begin position="394"/>
        <end position="458"/>
    </location>
</feature>
<dbReference type="InterPro" id="IPR052073">
    <property type="entry name" value="Amide_Lactam_Regulators"/>
</dbReference>
<keyword evidence="7" id="KW-1185">Reference proteome</keyword>
<evidence type="ECO:0000256" key="5">
    <source>
        <dbReference type="SAM" id="MobiDB-lite"/>
    </source>
</evidence>
<dbReference type="AlphaFoldDB" id="A0A9P9J418"/>
<dbReference type="PANTHER" id="PTHR47171:SF6">
    <property type="entry name" value="SPECIFIC TRANSCRIPTION FACTOR, PUTATIVE (AFU_ORTHOLOGUE AFUA_2G06130)-RELATED"/>
    <property type="match status" value="1"/>
</dbReference>
<keyword evidence="2" id="KW-0805">Transcription regulation</keyword>
<proteinExistence type="predicted"/>
<feature type="non-terminal residue" evidence="6">
    <location>
        <position position="503"/>
    </location>
</feature>
<feature type="compositionally biased region" description="Polar residues" evidence="5">
    <location>
        <begin position="402"/>
        <end position="413"/>
    </location>
</feature>
<name>A0A9P9J418_9HYPO</name>
<organism evidence="6 7">
    <name type="scientific">Dactylonectria estremocensis</name>
    <dbReference type="NCBI Taxonomy" id="1079267"/>
    <lineage>
        <taxon>Eukaryota</taxon>
        <taxon>Fungi</taxon>
        <taxon>Dikarya</taxon>
        <taxon>Ascomycota</taxon>
        <taxon>Pezizomycotina</taxon>
        <taxon>Sordariomycetes</taxon>
        <taxon>Hypocreomycetidae</taxon>
        <taxon>Hypocreales</taxon>
        <taxon>Nectriaceae</taxon>
        <taxon>Dactylonectria</taxon>
    </lineage>
</organism>
<protein>
    <recommendedName>
        <fullName evidence="8">Transcription factor domain-containing protein</fullName>
    </recommendedName>
</protein>
<dbReference type="Proteomes" id="UP000717696">
    <property type="component" value="Unassembled WGS sequence"/>
</dbReference>
<sequence>KARRQKIWYRTYRQTIATPPLTEHHRRYLEGVGALFELPRTTVEGLLPIYIALLDDLIPIMDGSSVFRDTSNGHASRYLVRAMCLVTCKAHQAAPFLRLADDGPLLRHQDFASTLLDGLDAAIKADLEPDRVTKIQILALMHLHNDGRGGSDRSSMYLTQAIGEAWSMSLHLKMSGNSEVCDFLWWSLRNFDRLNKPTMGAGPFIVDDTDIAIDRIAPREESYRSQVLNISLMLGDLMAKATKVYKASSTSTVDDCEDFPSLLDLTAGTTFGHFHRSHRAYLEIWYHLTAMLSCRHSGPGNVHYTRRLNSADRILEMIGHGQHETFPPLPLVPYALAMATTVIYCALCDGARDVDASFRDLHLCCEALDTLGHHWTSAQDVAKLLNRLMRSKKPEYQHRSTVEASDSGQSDSTVRAGASTEPGAHPAVPHQTINPSVGAEENMRPTPTEASHRDDAPDNHQYFHHQLIEPWVGFDASQSQLHLSFDDLVSHGIPDVFRDLSYW</sequence>
<accession>A0A9P9J418</accession>
<reference evidence="6" key="1">
    <citation type="journal article" date="2021" name="Nat. Commun.">
        <title>Genetic determinants of endophytism in the Arabidopsis root mycobiome.</title>
        <authorList>
            <person name="Mesny F."/>
            <person name="Miyauchi S."/>
            <person name="Thiergart T."/>
            <person name="Pickel B."/>
            <person name="Atanasova L."/>
            <person name="Karlsson M."/>
            <person name="Huettel B."/>
            <person name="Barry K.W."/>
            <person name="Haridas S."/>
            <person name="Chen C."/>
            <person name="Bauer D."/>
            <person name="Andreopoulos W."/>
            <person name="Pangilinan J."/>
            <person name="LaButti K."/>
            <person name="Riley R."/>
            <person name="Lipzen A."/>
            <person name="Clum A."/>
            <person name="Drula E."/>
            <person name="Henrissat B."/>
            <person name="Kohler A."/>
            <person name="Grigoriev I.V."/>
            <person name="Martin F.M."/>
            <person name="Hacquard S."/>
        </authorList>
    </citation>
    <scope>NUCLEOTIDE SEQUENCE</scope>
    <source>
        <strain evidence="6">MPI-CAGE-AT-0021</strain>
    </source>
</reference>
<evidence type="ECO:0000256" key="3">
    <source>
        <dbReference type="ARBA" id="ARBA00023125"/>
    </source>
</evidence>
<comment type="caution">
    <text evidence="6">The sequence shown here is derived from an EMBL/GenBank/DDBJ whole genome shotgun (WGS) entry which is preliminary data.</text>
</comment>
<dbReference type="EMBL" id="JAGMUU010000011">
    <property type="protein sequence ID" value="KAH7142750.1"/>
    <property type="molecule type" value="Genomic_DNA"/>
</dbReference>
<dbReference type="PANTHER" id="PTHR47171">
    <property type="entry name" value="FARA-RELATED"/>
    <property type="match status" value="1"/>
</dbReference>
<dbReference type="CDD" id="cd12148">
    <property type="entry name" value="fungal_TF_MHR"/>
    <property type="match status" value="1"/>
</dbReference>
<evidence type="ECO:0008006" key="8">
    <source>
        <dbReference type="Google" id="ProtNLM"/>
    </source>
</evidence>
<keyword evidence="1" id="KW-0862">Zinc</keyword>
<evidence type="ECO:0000256" key="4">
    <source>
        <dbReference type="ARBA" id="ARBA00023163"/>
    </source>
</evidence>
<keyword evidence="4" id="KW-0804">Transcription</keyword>
<evidence type="ECO:0000313" key="7">
    <source>
        <dbReference type="Proteomes" id="UP000717696"/>
    </source>
</evidence>
<dbReference type="OrthoDB" id="10031947at2759"/>
<dbReference type="GO" id="GO:0003677">
    <property type="term" value="F:DNA binding"/>
    <property type="evidence" value="ECO:0007669"/>
    <property type="project" value="UniProtKB-KW"/>
</dbReference>
<keyword evidence="3" id="KW-0238">DNA-binding</keyword>
<evidence type="ECO:0000313" key="6">
    <source>
        <dbReference type="EMBL" id="KAH7142750.1"/>
    </source>
</evidence>
<gene>
    <name evidence="6" type="ORF">B0J13DRAFT_445307</name>
</gene>
<evidence type="ECO:0000256" key="1">
    <source>
        <dbReference type="ARBA" id="ARBA00022833"/>
    </source>
</evidence>
<evidence type="ECO:0000256" key="2">
    <source>
        <dbReference type="ARBA" id="ARBA00023015"/>
    </source>
</evidence>